<name>A0A382M051_9ZZZZ</name>
<dbReference type="Gene3D" id="3.40.50.1100">
    <property type="match status" value="2"/>
</dbReference>
<dbReference type="GO" id="GO:0004794">
    <property type="term" value="F:threonine deaminase activity"/>
    <property type="evidence" value="ECO:0007669"/>
    <property type="project" value="TreeGrafter"/>
</dbReference>
<organism evidence="5">
    <name type="scientific">marine metagenome</name>
    <dbReference type="NCBI Taxonomy" id="408172"/>
    <lineage>
        <taxon>unclassified sequences</taxon>
        <taxon>metagenomes</taxon>
        <taxon>ecological metagenomes</taxon>
    </lineage>
</organism>
<feature type="domain" description="Tryptophan synthase beta chain-like PALP" evidence="4">
    <location>
        <begin position="62"/>
        <end position="294"/>
    </location>
</feature>
<evidence type="ECO:0000313" key="5">
    <source>
        <dbReference type="EMBL" id="SVC42354.1"/>
    </source>
</evidence>
<dbReference type="SUPFAM" id="SSF53686">
    <property type="entry name" value="Tryptophan synthase beta subunit-like PLP-dependent enzymes"/>
    <property type="match status" value="1"/>
</dbReference>
<reference evidence="5" key="1">
    <citation type="submission" date="2018-05" db="EMBL/GenBank/DDBJ databases">
        <authorList>
            <person name="Lanie J.A."/>
            <person name="Ng W.-L."/>
            <person name="Kazmierczak K.M."/>
            <person name="Andrzejewski T.M."/>
            <person name="Davidsen T.M."/>
            <person name="Wayne K.J."/>
            <person name="Tettelin H."/>
            <person name="Glass J.I."/>
            <person name="Rusch D."/>
            <person name="Podicherti R."/>
            <person name="Tsui H.-C.T."/>
            <person name="Winkler M.E."/>
        </authorList>
    </citation>
    <scope>NUCLEOTIDE SEQUENCE</scope>
</reference>
<dbReference type="Pfam" id="PF00291">
    <property type="entry name" value="PALP"/>
    <property type="match status" value="1"/>
</dbReference>
<dbReference type="GO" id="GO:0006565">
    <property type="term" value="P:L-serine catabolic process"/>
    <property type="evidence" value="ECO:0007669"/>
    <property type="project" value="TreeGrafter"/>
</dbReference>
<dbReference type="InterPro" id="IPR036052">
    <property type="entry name" value="TrpB-like_PALP_sf"/>
</dbReference>
<dbReference type="GO" id="GO:0009097">
    <property type="term" value="P:isoleucine biosynthetic process"/>
    <property type="evidence" value="ECO:0007669"/>
    <property type="project" value="TreeGrafter"/>
</dbReference>
<evidence type="ECO:0000256" key="2">
    <source>
        <dbReference type="ARBA" id="ARBA00022898"/>
    </source>
</evidence>
<keyword evidence="2" id="KW-0663">Pyridoxal phosphate</keyword>
<evidence type="ECO:0000256" key="1">
    <source>
        <dbReference type="ARBA" id="ARBA00001933"/>
    </source>
</evidence>
<dbReference type="InterPro" id="IPR001926">
    <property type="entry name" value="TrpB-like_PALP"/>
</dbReference>
<sequence length="310" mass="33510">MPPESSWEIKNDLSDSNPFVEYRKLLWSYHLATTMGMSDQDFLTIVRNLDEAVSEIAAIGFQETPLVLLTELSEAIGQNGGIWAKNETVNVSGSHKARHLFGLAIRLEIEEVSKNKPLTIASCGNAALAASVIAKAAKRTLTVNVPTWAETSLLDELSDNGAQIQICERKSGESGDPCMLRFRELLEEGALPFGCQGTENIWTIDGGKTLGFEISTQLSRYDLKPDRLLVQVGGGALASSTIQALTDAKSLGILKNRPALNTVQATGCSPLSIAFNRIANSDKPLEALSEAISMPLEYMEPWENPSSAAT</sequence>
<dbReference type="EMBL" id="UINC01090425">
    <property type="protein sequence ID" value="SVC42354.1"/>
    <property type="molecule type" value="Genomic_DNA"/>
</dbReference>
<dbReference type="AlphaFoldDB" id="A0A382M051"/>
<comment type="cofactor">
    <cofactor evidence="1">
        <name>pyridoxal 5'-phosphate</name>
        <dbReference type="ChEBI" id="CHEBI:597326"/>
    </cofactor>
</comment>
<protein>
    <recommendedName>
        <fullName evidence="4">Tryptophan synthase beta chain-like PALP domain-containing protein</fullName>
    </recommendedName>
</protein>
<gene>
    <name evidence="5" type="ORF">METZ01_LOCUS295208</name>
</gene>
<dbReference type="GO" id="GO:0006567">
    <property type="term" value="P:L-threonine catabolic process"/>
    <property type="evidence" value="ECO:0007669"/>
    <property type="project" value="TreeGrafter"/>
</dbReference>
<evidence type="ECO:0000259" key="4">
    <source>
        <dbReference type="Pfam" id="PF00291"/>
    </source>
</evidence>
<feature type="non-terminal residue" evidence="5">
    <location>
        <position position="310"/>
    </location>
</feature>
<accession>A0A382M051</accession>
<dbReference type="GO" id="GO:0003941">
    <property type="term" value="F:L-serine ammonia-lyase activity"/>
    <property type="evidence" value="ECO:0007669"/>
    <property type="project" value="TreeGrafter"/>
</dbReference>
<dbReference type="PANTHER" id="PTHR48078:SF6">
    <property type="entry name" value="L-THREONINE DEHYDRATASE CATABOLIC TDCB"/>
    <property type="match status" value="1"/>
</dbReference>
<evidence type="ECO:0000256" key="3">
    <source>
        <dbReference type="ARBA" id="ARBA00023239"/>
    </source>
</evidence>
<dbReference type="PANTHER" id="PTHR48078">
    <property type="entry name" value="THREONINE DEHYDRATASE, MITOCHONDRIAL-RELATED"/>
    <property type="match status" value="1"/>
</dbReference>
<dbReference type="InterPro" id="IPR050147">
    <property type="entry name" value="Ser/Thr_Dehydratase"/>
</dbReference>
<proteinExistence type="predicted"/>
<keyword evidence="3" id="KW-0456">Lyase</keyword>